<proteinExistence type="inferred from homology"/>
<keyword evidence="4" id="KW-0479">Metal-binding</keyword>
<dbReference type="AlphaFoldDB" id="A0A381PNI6"/>
<dbReference type="InterPro" id="IPR013108">
    <property type="entry name" value="Amidohydro_3"/>
</dbReference>
<dbReference type="FunFam" id="3.20.20.140:FF:000007">
    <property type="entry name" value="Imidazolonepropionase"/>
    <property type="match status" value="1"/>
</dbReference>
<accession>A0A381PNI6</accession>
<keyword evidence="6" id="KW-0369">Histidine metabolism</keyword>
<dbReference type="Pfam" id="PF07969">
    <property type="entry name" value="Amidohydro_3"/>
    <property type="match status" value="1"/>
</dbReference>
<gene>
    <name evidence="10" type="ORF">METZ01_LOCUS20541</name>
</gene>
<evidence type="ECO:0000256" key="6">
    <source>
        <dbReference type="ARBA" id="ARBA00022808"/>
    </source>
</evidence>
<dbReference type="Gene3D" id="3.20.20.140">
    <property type="entry name" value="Metal-dependent hydrolases"/>
    <property type="match status" value="1"/>
</dbReference>
<dbReference type="GO" id="GO:0005737">
    <property type="term" value="C:cytoplasm"/>
    <property type="evidence" value="ECO:0007669"/>
    <property type="project" value="InterPro"/>
</dbReference>
<dbReference type="GO" id="GO:0050480">
    <property type="term" value="F:imidazolonepropionase activity"/>
    <property type="evidence" value="ECO:0007669"/>
    <property type="project" value="UniProtKB-EC"/>
</dbReference>
<dbReference type="InterPro" id="IPR011059">
    <property type="entry name" value="Metal-dep_hydrolase_composite"/>
</dbReference>
<dbReference type="EMBL" id="UINC01001018">
    <property type="protein sequence ID" value="SUZ67687.1"/>
    <property type="molecule type" value="Genomic_DNA"/>
</dbReference>
<name>A0A381PNI6_9ZZZZ</name>
<evidence type="ECO:0000256" key="1">
    <source>
        <dbReference type="ARBA" id="ARBA00005023"/>
    </source>
</evidence>
<organism evidence="10">
    <name type="scientific">marine metagenome</name>
    <dbReference type="NCBI Taxonomy" id="408172"/>
    <lineage>
        <taxon>unclassified sequences</taxon>
        <taxon>metagenomes</taxon>
        <taxon>ecological metagenomes</taxon>
    </lineage>
</organism>
<comment type="pathway">
    <text evidence="1">Amino-acid degradation.</text>
</comment>
<evidence type="ECO:0000256" key="2">
    <source>
        <dbReference type="ARBA" id="ARBA00012864"/>
    </source>
</evidence>
<feature type="domain" description="Amidohydrolase 3" evidence="9">
    <location>
        <begin position="105"/>
        <end position="398"/>
    </location>
</feature>
<evidence type="ECO:0000256" key="4">
    <source>
        <dbReference type="ARBA" id="ARBA00022723"/>
    </source>
</evidence>
<protein>
    <recommendedName>
        <fullName evidence="2">imidazolonepropionase</fullName>
        <ecNumber evidence="2">3.5.2.7</ecNumber>
    </recommendedName>
</protein>
<reference evidence="10" key="1">
    <citation type="submission" date="2018-05" db="EMBL/GenBank/DDBJ databases">
        <authorList>
            <person name="Lanie J.A."/>
            <person name="Ng W.-L."/>
            <person name="Kazmierczak K.M."/>
            <person name="Andrzejewski T.M."/>
            <person name="Davidsen T.M."/>
            <person name="Wayne K.J."/>
            <person name="Tettelin H."/>
            <person name="Glass J.I."/>
            <person name="Rusch D."/>
            <person name="Podicherti R."/>
            <person name="Tsui H.-C.T."/>
            <person name="Winkler M.E."/>
        </authorList>
    </citation>
    <scope>NUCLEOTIDE SEQUENCE</scope>
</reference>
<evidence type="ECO:0000256" key="3">
    <source>
        <dbReference type="ARBA" id="ARBA00022490"/>
    </source>
</evidence>
<dbReference type="HAMAP" id="MF_00372">
    <property type="entry name" value="HutI"/>
    <property type="match status" value="1"/>
</dbReference>
<dbReference type="Gene3D" id="2.30.40.10">
    <property type="entry name" value="Urease, subunit C, domain 1"/>
    <property type="match status" value="1"/>
</dbReference>
<keyword evidence="5" id="KW-0378">Hydrolase</keyword>
<dbReference type="NCBIfam" id="TIGR01224">
    <property type="entry name" value="hutI"/>
    <property type="match status" value="1"/>
</dbReference>
<sequence>MALKITDIGELTTFNSDKNRIIRMTGMDMIIEEGRISEIDEGLPDADEKVDASGRLVTPGFVDAHTHPVFAKARADEFGMRISGKSYQEIADQGGGIRASVKAVREMPEKQLLELTKNHLEDFLSLGTTTVEAKSGYGLSTESELKSLMVLSKAADSVAINVVPTFLGAHDFPHEFADNRRGYVDLICDEMIPAVTKQGIAQFCDVFCENGWFDVESSRRILETGKEHGLKPRLHADEFVASGAAELAAEVGAFSADHLMHVSDEGIRKMAEAGVVAILLPGTTFFLGKQTYAPARKLMDAGVEVAVATDFNPGSCSIQSMPFIMNLACLYLGMSVEESFMGATHVAAKSLGWENRVGSLEVGMEADVVIWDVDRLEGIPYHVGGNKVHKVIKSGRGVVYGGK</sequence>
<dbReference type="EC" id="3.5.2.7" evidence="2"/>
<dbReference type="InterPro" id="IPR032466">
    <property type="entry name" value="Metal_Hydrolase"/>
</dbReference>
<dbReference type="GO" id="GO:0046872">
    <property type="term" value="F:metal ion binding"/>
    <property type="evidence" value="ECO:0007669"/>
    <property type="project" value="UniProtKB-KW"/>
</dbReference>
<dbReference type="SUPFAM" id="SSF51556">
    <property type="entry name" value="Metallo-dependent hydrolases"/>
    <property type="match status" value="1"/>
</dbReference>
<dbReference type="PANTHER" id="PTHR42752">
    <property type="entry name" value="IMIDAZOLONEPROPIONASE"/>
    <property type="match status" value="1"/>
</dbReference>
<keyword evidence="3" id="KW-0963">Cytoplasm</keyword>
<evidence type="ECO:0000256" key="5">
    <source>
        <dbReference type="ARBA" id="ARBA00022801"/>
    </source>
</evidence>
<keyword evidence="8" id="KW-0408">Iron</keyword>
<dbReference type="InterPro" id="IPR005920">
    <property type="entry name" value="HutI"/>
</dbReference>
<evidence type="ECO:0000256" key="7">
    <source>
        <dbReference type="ARBA" id="ARBA00022833"/>
    </source>
</evidence>
<dbReference type="PANTHER" id="PTHR42752:SF1">
    <property type="entry name" value="IMIDAZOLONEPROPIONASE-RELATED"/>
    <property type="match status" value="1"/>
</dbReference>
<keyword evidence="7" id="KW-0862">Zinc</keyword>
<evidence type="ECO:0000256" key="8">
    <source>
        <dbReference type="ARBA" id="ARBA00023004"/>
    </source>
</evidence>
<dbReference type="SUPFAM" id="SSF51338">
    <property type="entry name" value="Composite domain of metallo-dependent hydrolases"/>
    <property type="match status" value="1"/>
</dbReference>
<evidence type="ECO:0000259" key="9">
    <source>
        <dbReference type="Pfam" id="PF07969"/>
    </source>
</evidence>
<evidence type="ECO:0000313" key="10">
    <source>
        <dbReference type="EMBL" id="SUZ67687.1"/>
    </source>
</evidence>
<dbReference type="CDD" id="cd01296">
    <property type="entry name" value="Imidazolone-5PH"/>
    <property type="match status" value="1"/>
</dbReference>
<dbReference type="GO" id="GO:0019556">
    <property type="term" value="P:L-histidine catabolic process to glutamate and formamide"/>
    <property type="evidence" value="ECO:0007669"/>
    <property type="project" value="InterPro"/>
</dbReference>